<proteinExistence type="predicted"/>
<dbReference type="EMBL" id="AZMM01013142">
    <property type="protein sequence ID" value="ETJ32399.1"/>
    <property type="molecule type" value="Genomic_DNA"/>
</dbReference>
<organism evidence="1">
    <name type="scientific">human gut metagenome</name>
    <dbReference type="NCBI Taxonomy" id="408170"/>
    <lineage>
        <taxon>unclassified sequences</taxon>
        <taxon>metagenomes</taxon>
        <taxon>organismal metagenomes</taxon>
    </lineage>
</organism>
<protein>
    <submittedName>
        <fullName evidence="1">Uncharacterized protein</fullName>
    </submittedName>
</protein>
<evidence type="ECO:0000313" key="1">
    <source>
        <dbReference type="EMBL" id="ETJ32399.1"/>
    </source>
</evidence>
<accession>W1XU50</accession>
<reference evidence="1" key="1">
    <citation type="submission" date="2013-12" db="EMBL/GenBank/DDBJ databases">
        <title>A Varibaculum cambriense genome reconstructed from a premature infant gut community with otherwise low bacterial novelty that shifts toward anaerobic metabolism during the third week of life.</title>
        <authorList>
            <person name="Brown C.T."/>
            <person name="Sharon I."/>
            <person name="Thomas B.C."/>
            <person name="Castelle C.J."/>
            <person name="Morowitz M.J."/>
            <person name="Banfield J.F."/>
        </authorList>
    </citation>
    <scope>NUCLEOTIDE SEQUENCE</scope>
</reference>
<gene>
    <name evidence="1" type="ORF">Q604_UNBC13142G0001</name>
</gene>
<name>W1XU50_9ZZZZ</name>
<feature type="non-terminal residue" evidence="1">
    <location>
        <position position="1"/>
    </location>
</feature>
<dbReference type="AlphaFoldDB" id="W1XU50"/>
<sequence>RKILIDCGEGTQVSMRMCILVLKLLM</sequence>
<comment type="caution">
    <text evidence="1">The sequence shown here is derived from an EMBL/GenBank/DDBJ whole genome shotgun (WGS) entry which is preliminary data.</text>
</comment>